<proteinExistence type="predicted"/>
<comment type="caution">
    <text evidence="1">The sequence shown here is derived from an EMBL/GenBank/DDBJ whole genome shotgun (WGS) entry which is preliminary data.</text>
</comment>
<reference evidence="1 2" key="1">
    <citation type="submission" date="2023-07" db="EMBL/GenBank/DDBJ databases">
        <title>Comparative genomics of wheat-associated soil bacteria to identify genetic determinants of phenazine resistance.</title>
        <authorList>
            <person name="Mouncey N."/>
        </authorList>
    </citation>
    <scope>NUCLEOTIDE SEQUENCE [LARGE SCALE GENOMIC DNA]</scope>
    <source>
        <strain evidence="1 2">W1I3</strain>
    </source>
</reference>
<dbReference type="Proteomes" id="UP001236806">
    <property type="component" value="Unassembled WGS sequence"/>
</dbReference>
<name>A0ABU0PRF9_9MICC</name>
<accession>A0ABU0PRF9</accession>
<dbReference type="EMBL" id="JAUSXB010000001">
    <property type="protein sequence ID" value="MDQ0675816.1"/>
    <property type="molecule type" value="Genomic_DNA"/>
</dbReference>
<keyword evidence="2" id="KW-1185">Reference proteome</keyword>
<sequence>MPLSPDPADRHEVLDRLSKQLPGCMAQSAIRDDALRQAPGRPILMLRPAPVRVGSAIGHAVAYTVTHVLVEWANDGDRESRWLASWLVRRL</sequence>
<evidence type="ECO:0000313" key="2">
    <source>
        <dbReference type="Proteomes" id="UP001236806"/>
    </source>
</evidence>
<gene>
    <name evidence="1" type="ORF">QFZ36_003377</name>
</gene>
<evidence type="ECO:0000313" key="1">
    <source>
        <dbReference type="EMBL" id="MDQ0675816.1"/>
    </source>
</evidence>
<organism evidence="1 2">
    <name type="scientific">Pseudarthrobacter siccitolerans</name>
    <dbReference type="NCBI Taxonomy" id="861266"/>
    <lineage>
        <taxon>Bacteria</taxon>
        <taxon>Bacillati</taxon>
        <taxon>Actinomycetota</taxon>
        <taxon>Actinomycetes</taxon>
        <taxon>Micrococcales</taxon>
        <taxon>Micrococcaceae</taxon>
        <taxon>Pseudarthrobacter</taxon>
    </lineage>
</organism>
<protein>
    <submittedName>
        <fullName evidence="1">Uncharacterized protein</fullName>
    </submittedName>
</protein>